<evidence type="ECO:0000259" key="8">
    <source>
        <dbReference type="Pfam" id="PF00673"/>
    </source>
</evidence>
<feature type="domain" description="Large ribosomal subunit protein uL5 C-terminal" evidence="8">
    <location>
        <begin position="91"/>
        <end position="184"/>
    </location>
</feature>
<protein>
    <recommendedName>
        <fullName evidence="4 5">Large ribosomal subunit protein uL5</fullName>
    </recommendedName>
</protein>
<comment type="subunit">
    <text evidence="5">Part of the 50S ribosomal subunit; part of the 5S rRNA/L5/L18/L25 subcomplex. Contacts the 5S rRNA and the P site tRNA. Forms a bridge to the 30S subunit in the 70S ribosome.</text>
</comment>
<evidence type="ECO:0000256" key="3">
    <source>
        <dbReference type="ARBA" id="ARBA00023274"/>
    </source>
</evidence>
<dbReference type="InterPro" id="IPR022803">
    <property type="entry name" value="Ribosomal_uL5_dom_sf"/>
</dbReference>
<evidence type="ECO:0000256" key="4">
    <source>
        <dbReference type="ARBA" id="ARBA00035245"/>
    </source>
</evidence>
<dbReference type="InterPro" id="IPR031310">
    <property type="entry name" value="Ribosomal_uL5_N"/>
</dbReference>
<comment type="function">
    <text evidence="5">This is 1 of the proteins that bind and probably mediate the attachment of the 5S RNA into the large ribosomal subunit, where it forms part of the central protuberance. In the 70S ribosome it contacts protein S13 of the 30S subunit (bridge B1b), connecting the 2 subunits; this bridge is implicated in subunit movement. Contacts the P site tRNA; the 5S rRNA and some of its associated proteins might help stabilize positioning of ribosome-bound tRNAs.</text>
</comment>
<keyword evidence="5" id="KW-0699">rRNA-binding</keyword>
<sequence length="186" mass="20947">MSKETNQPRMKEKYEKEIIPAMLKEFDLKNKMSIPAISKIAVNVGIGRIAAKDSNAINQVVQNIAKITGQKPVVVKSKKSVAGFKLREGMPVGVSVTLRGRRMYEFLDKLISIALPRVRDFRGLNIKSFDNQGNYSVGIKEHTIFPEIEIESLEQVHGMQVNISLNKKDKKMGIALLKNFGFPFKE</sequence>
<reference evidence="9" key="1">
    <citation type="journal article" date="2020" name="mSystems">
        <title>Genome- and Community-Level Interaction Insights into Carbon Utilization and Element Cycling Functions of Hydrothermarchaeota in Hydrothermal Sediment.</title>
        <authorList>
            <person name="Zhou Z."/>
            <person name="Liu Y."/>
            <person name="Xu W."/>
            <person name="Pan J."/>
            <person name="Luo Z.H."/>
            <person name="Li M."/>
        </authorList>
    </citation>
    <scope>NUCLEOTIDE SEQUENCE [LARGE SCALE GENOMIC DNA]</scope>
    <source>
        <strain evidence="9">SpSt-579</strain>
    </source>
</reference>
<comment type="caution">
    <text evidence="9">The sequence shown here is derived from an EMBL/GenBank/DDBJ whole genome shotgun (WGS) entry which is preliminary data.</text>
</comment>
<evidence type="ECO:0000256" key="1">
    <source>
        <dbReference type="ARBA" id="ARBA00008553"/>
    </source>
</evidence>
<evidence type="ECO:0000259" key="7">
    <source>
        <dbReference type="Pfam" id="PF00281"/>
    </source>
</evidence>
<keyword evidence="5" id="KW-0820">tRNA-binding</keyword>
<comment type="similarity">
    <text evidence="1 5 6">Belongs to the universal ribosomal protein uL5 family.</text>
</comment>
<evidence type="ECO:0000256" key="5">
    <source>
        <dbReference type="HAMAP-Rule" id="MF_01333"/>
    </source>
</evidence>
<evidence type="ECO:0000256" key="6">
    <source>
        <dbReference type="RuleBase" id="RU003930"/>
    </source>
</evidence>
<gene>
    <name evidence="5" type="primary">rplE</name>
    <name evidence="9" type="ORF">ENT43_03225</name>
</gene>
<evidence type="ECO:0000313" key="9">
    <source>
        <dbReference type="EMBL" id="HGT71244.1"/>
    </source>
</evidence>
<dbReference type="GO" id="GO:0003735">
    <property type="term" value="F:structural constituent of ribosome"/>
    <property type="evidence" value="ECO:0007669"/>
    <property type="project" value="InterPro"/>
</dbReference>
<dbReference type="GO" id="GO:0000049">
    <property type="term" value="F:tRNA binding"/>
    <property type="evidence" value="ECO:0007669"/>
    <property type="project" value="UniProtKB-UniRule"/>
</dbReference>
<dbReference type="InterPro" id="IPR031309">
    <property type="entry name" value="Ribosomal_uL5_C"/>
</dbReference>
<dbReference type="GO" id="GO:0005840">
    <property type="term" value="C:ribosome"/>
    <property type="evidence" value="ECO:0007669"/>
    <property type="project" value="UniProtKB-KW"/>
</dbReference>
<accession>A0A7C4R8J4</accession>
<evidence type="ECO:0000256" key="2">
    <source>
        <dbReference type="ARBA" id="ARBA00022980"/>
    </source>
</evidence>
<dbReference type="HAMAP" id="MF_01333_B">
    <property type="entry name" value="Ribosomal_uL5_B"/>
    <property type="match status" value="1"/>
</dbReference>
<name>A0A7C4R8J4_UNCC3</name>
<organism evidence="9">
    <name type="scientific">candidate division CPR3 bacterium</name>
    <dbReference type="NCBI Taxonomy" id="2268181"/>
    <lineage>
        <taxon>Bacteria</taxon>
        <taxon>Bacteria division CPR3</taxon>
    </lineage>
</organism>
<dbReference type="AlphaFoldDB" id="A0A7C4R8J4"/>
<dbReference type="GO" id="GO:1990904">
    <property type="term" value="C:ribonucleoprotein complex"/>
    <property type="evidence" value="ECO:0007669"/>
    <property type="project" value="UniProtKB-KW"/>
</dbReference>
<dbReference type="FunFam" id="3.30.1440.10:FF:000001">
    <property type="entry name" value="50S ribosomal protein L5"/>
    <property type="match status" value="1"/>
</dbReference>
<feature type="domain" description="Large ribosomal subunit protein uL5 N-terminal" evidence="7">
    <location>
        <begin position="30"/>
        <end position="87"/>
    </location>
</feature>
<dbReference type="NCBIfam" id="NF000585">
    <property type="entry name" value="PRK00010.1"/>
    <property type="match status" value="1"/>
</dbReference>
<dbReference type="PANTHER" id="PTHR11994">
    <property type="entry name" value="60S RIBOSOMAL PROTEIN L11-RELATED"/>
    <property type="match status" value="1"/>
</dbReference>
<dbReference type="Pfam" id="PF00673">
    <property type="entry name" value="Ribosomal_L5_C"/>
    <property type="match status" value="1"/>
</dbReference>
<dbReference type="GO" id="GO:0006412">
    <property type="term" value="P:translation"/>
    <property type="evidence" value="ECO:0007669"/>
    <property type="project" value="UniProtKB-UniRule"/>
</dbReference>
<keyword evidence="3 5" id="KW-0687">Ribonucleoprotein</keyword>
<keyword evidence="2 5" id="KW-0689">Ribosomal protein</keyword>
<dbReference type="InterPro" id="IPR020930">
    <property type="entry name" value="Ribosomal_uL5_bac-type"/>
</dbReference>
<dbReference type="Gene3D" id="3.30.1440.10">
    <property type="match status" value="1"/>
</dbReference>
<dbReference type="SUPFAM" id="SSF55282">
    <property type="entry name" value="RL5-like"/>
    <property type="match status" value="1"/>
</dbReference>
<dbReference type="PIRSF" id="PIRSF002161">
    <property type="entry name" value="Ribosomal_L5"/>
    <property type="match status" value="1"/>
</dbReference>
<dbReference type="EMBL" id="DSYQ01000015">
    <property type="protein sequence ID" value="HGT71244.1"/>
    <property type="molecule type" value="Genomic_DNA"/>
</dbReference>
<dbReference type="GO" id="GO:0019843">
    <property type="term" value="F:rRNA binding"/>
    <property type="evidence" value="ECO:0007669"/>
    <property type="project" value="UniProtKB-UniRule"/>
</dbReference>
<keyword evidence="5" id="KW-0694">RNA-binding</keyword>
<proteinExistence type="inferred from homology"/>
<dbReference type="Pfam" id="PF00281">
    <property type="entry name" value="Ribosomal_L5"/>
    <property type="match status" value="1"/>
</dbReference>
<dbReference type="InterPro" id="IPR002132">
    <property type="entry name" value="Ribosomal_uL5"/>
</dbReference>